<accession>A0A8X6JWC4</accession>
<dbReference type="EMBL" id="BMAW01043682">
    <property type="protein sequence ID" value="GFS40593.1"/>
    <property type="molecule type" value="Genomic_DNA"/>
</dbReference>
<sequence>MPYNIKNSNIKLIKRSNIKLEKLKFAARAVAKSYNKKSLKNGSTYIDYGIPDVRCAYMYKYSTLHTSMVTKYFRKLIKKKELKNKFTGSIKICSLGGGPGSDIVGIFKALGVIPYYNNRIKQVSVLDICDGWRRSFEDIMSLLKHGRVKDIPETFISSKKFKHELIEVDLLCPLQENAVEVISNADIICMVKFVSAVLAKKKSIDALQSLGNLFKPGAIILFIDNFRGNVLESIENTFQQIGLQTVLGPEHDTYVKFSKSYEKMFGCPPQTAAKVSIVGCIKILTNNFIDEYFISNSNVTCKDEQKEGLINSSISTDMNENFNTYYDKYTQTELSDFHNNIENKLIKESKELSELIDAIHDLLHVMKKVKDNKWHTHPCCQCH</sequence>
<gene>
    <name evidence="1" type="primary">AVEN_114803_1</name>
    <name evidence="1" type="ORF">NPIL_128471</name>
</gene>
<evidence type="ECO:0000313" key="2">
    <source>
        <dbReference type="Proteomes" id="UP000887013"/>
    </source>
</evidence>
<dbReference type="AlphaFoldDB" id="A0A8X6JWC4"/>
<reference evidence="1" key="1">
    <citation type="submission" date="2020-08" db="EMBL/GenBank/DDBJ databases">
        <title>Multicomponent nature underlies the extraordinary mechanical properties of spider dragline silk.</title>
        <authorList>
            <person name="Kono N."/>
            <person name="Nakamura H."/>
            <person name="Mori M."/>
            <person name="Yoshida Y."/>
            <person name="Ohtoshi R."/>
            <person name="Malay A.D."/>
            <person name="Moran D.A.P."/>
            <person name="Tomita M."/>
            <person name="Numata K."/>
            <person name="Arakawa K."/>
        </authorList>
    </citation>
    <scope>NUCLEOTIDE SEQUENCE</scope>
</reference>
<dbReference type="Proteomes" id="UP000887013">
    <property type="component" value="Unassembled WGS sequence"/>
</dbReference>
<comment type="caution">
    <text evidence="1">The sequence shown here is derived from an EMBL/GenBank/DDBJ whole genome shotgun (WGS) entry which is preliminary data.</text>
</comment>
<name>A0A8X6JWC4_NEPPI</name>
<organism evidence="1 2">
    <name type="scientific">Nephila pilipes</name>
    <name type="common">Giant wood spider</name>
    <name type="synonym">Nephila maculata</name>
    <dbReference type="NCBI Taxonomy" id="299642"/>
    <lineage>
        <taxon>Eukaryota</taxon>
        <taxon>Metazoa</taxon>
        <taxon>Ecdysozoa</taxon>
        <taxon>Arthropoda</taxon>
        <taxon>Chelicerata</taxon>
        <taxon>Arachnida</taxon>
        <taxon>Araneae</taxon>
        <taxon>Araneomorphae</taxon>
        <taxon>Entelegynae</taxon>
        <taxon>Araneoidea</taxon>
        <taxon>Nephilidae</taxon>
        <taxon>Nephila</taxon>
    </lineage>
</organism>
<protein>
    <submittedName>
        <fullName evidence="1">Uncharacterized protein</fullName>
    </submittedName>
</protein>
<keyword evidence="2" id="KW-1185">Reference proteome</keyword>
<dbReference type="OrthoDB" id="6421511at2759"/>
<proteinExistence type="predicted"/>
<evidence type="ECO:0000313" key="1">
    <source>
        <dbReference type="EMBL" id="GFS40593.1"/>
    </source>
</evidence>